<dbReference type="PANTHER" id="PTHR33609">
    <property type="entry name" value="LOW CALCIUM RESPONSE LOCUS PROTEIN S"/>
    <property type="match status" value="1"/>
</dbReference>
<name>A0A1L5NQD2_9HYPH</name>
<dbReference type="InterPro" id="IPR052546">
    <property type="entry name" value="Transposase_8_domain"/>
</dbReference>
<reference evidence="1 2" key="1">
    <citation type="submission" date="2016-09" db="EMBL/GenBank/DDBJ databases">
        <title>The complete genome sequences of Rhizobium gallicum, symbiovars gallicum and phaseoli, symbionts associated to common bean (Phaseolus vulgaris).</title>
        <authorList>
            <person name="Bustos P."/>
            <person name="Santamaria R.I."/>
            <person name="Perez-Carrascal O.M."/>
            <person name="Juarez S."/>
            <person name="Lozano L."/>
            <person name="Martinez-Flores I."/>
            <person name="Martinez-Romero E."/>
            <person name="Cevallos M."/>
            <person name="Romero D."/>
            <person name="Davila G."/>
            <person name="Gonzalez V."/>
        </authorList>
    </citation>
    <scope>NUCLEOTIDE SEQUENCE [LARGE SCALE GENOMIC DNA]</scope>
    <source>
        <strain evidence="1 2">IE4872</strain>
        <plasmid evidence="2">prgalie4872c</plasmid>
    </source>
</reference>
<evidence type="ECO:0000313" key="1">
    <source>
        <dbReference type="EMBL" id="APO70082.1"/>
    </source>
</evidence>
<dbReference type="PANTHER" id="PTHR33609:SF1">
    <property type="entry name" value="TRANSPOSASE"/>
    <property type="match status" value="1"/>
</dbReference>
<dbReference type="GO" id="GO:0004803">
    <property type="term" value="F:transposase activity"/>
    <property type="evidence" value="ECO:0007669"/>
    <property type="project" value="InterPro"/>
</dbReference>
<dbReference type="Proteomes" id="UP000184749">
    <property type="component" value="Plasmid pRgalIE4872c"/>
</dbReference>
<organism evidence="1 2">
    <name type="scientific">Rhizobium gallicum</name>
    <dbReference type="NCBI Taxonomy" id="56730"/>
    <lineage>
        <taxon>Bacteria</taxon>
        <taxon>Pseudomonadati</taxon>
        <taxon>Pseudomonadota</taxon>
        <taxon>Alphaproteobacteria</taxon>
        <taxon>Hyphomicrobiales</taxon>
        <taxon>Rhizobiaceae</taxon>
        <taxon>Rhizobium/Agrobacterium group</taxon>
        <taxon>Rhizobium</taxon>
    </lineage>
</organism>
<dbReference type="Pfam" id="PF01527">
    <property type="entry name" value="HTH_Tnp_1"/>
    <property type="match status" value="1"/>
</dbReference>
<accession>A0A1L5NQD2</accession>
<dbReference type="InterPro" id="IPR009057">
    <property type="entry name" value="Homeodomain-like_sf"/>
</dbReference>
<proteinExistence type="predicted"/>
<dbReference type="AlphaFoldDB" id="A0A1L5NQD2"/>
<geneLocation type="plasmid" evidence="2">
    <name>prgalie4872c</name>
</geneLocation>
<dbReference type="GO" id="GO:0003677">
    <property type="term" value="F:DNA binding"/>
    <property type="evidence" value="ECO:0007669"/>
    <property type="project" value="InterPro"/>
</dbReference>
<protein>
    <submittedName>
        <fullName evidence="1">IS3 family insertion sequence transposase domain-containing protein</fullName>
    </submittedName>
</protein>
<keyword evidence="1" id="KW-0614">Plasmid</keyword>
<gene>
    <name evidence="1" type="ORF">IE4872_PC00051</name>
</gene>
<evidence type="ECO:0000313" key="2">
    <source>
        <dbReference type="Proteomes" id="UP000184749"/>
    </source>
</evidence>
<dbReference type="InterPro" id="IPR002514">
    <property type="entry name" value="Transposase_8"/>
</dbReference>
<dbReference type="SUPFAM" id="SSF46689">
    <property type="entry name" value="Homeodomain-like"/>
    <property type="match status" value="1"/>
</dbReference>
<dbReference type="EMBL" id="CP017104">
    <property type="protein sequence ID" value="APO70082.1"/>
    <property type="molecule type" value="Genomic_DNA"/>
</dbReference>
<dbReference type="GO" id="GO:0006313">
    <property type="term" value="P:DNA transposition"/>
    <property type="evidence" value="ECO:0007669"/>
    <property type="project" value="InterPro"/>
</dbReference>
<sequence>MAVTAMTFGLPAAHQVADRRLMTFVRNPDRGQDGRMKKQRVTEEQVIAVLKEQEAGAKAADLCRKHGISEATFYNWKAKYGGMEVSEAKRVEGA</sequence>